<sequence>MTSCYSRHARFRGRDGRRFFGLSQHSAISLIRAWQACWISGRVAVVQGSREVRMTGIAQRQPSVSLCSTAPAGGSGI</sequence>
<comment type="caution">
    <text evidence="1">The sequence shown here is derived from an EMBL/GenBank/DDBJ whole genome shotgun (WGS) entry which is preliminary data.</text>
</comment>
<organism evidence="1 2">
    <name type="scientific">Bifidobacterium bifidum</name>
    <dbReference type="NCBI Taxonomy" id="1681"/>
    <lineage>
        <taxon>Bacteria</taxon>
        <taxon>Bacillati</taxon>
        <taxon>Actinomycetota</taxon>
        <taxon>Actinomycetes</taxon>
        <taxon>Bifidobacteriales</taxon>
        <taxon>Bifidobacteriaceae</taxon>
        <taxon>Bifidobacterium</taxon>
    </lineage>
</organism>
<dbReference type="EMBL" id="LRPO01000022">
    <property type="protein sequence ID" value="KWZ81904.1"/>
    <property type="molecule type" value="Genomic_DNA"/>
</dbReference>
<dbReference type="Proteomes" id="UP000070092">
    <property type="component" value="Unassembled WGS sequence"/>
</dbReference>
<dbReference type="PATRIC" id="fig|1681.53.peg.752"/>
<name>A0A133KQP0_BIFBI</name>
<proteinExistence type="predicted"/>
<reference evidence="1 2" key="1">
    <citation type="submission" date="2016-01" db="EMBL/GenBank/DDBJ databases">
        <authorList>
            <person name="Oliw E.H."/>
        </authorList>
    </citation>
    <scope>NUCLEOTIDE SEQUENCE [LARGE SCALE GENOMIC DNA]</scope>
    <source>
        <strain evidence="1 2">MJR8628B</strain>
    </source>
</reference>
<evidence type="ECO:0000313" key="2">
    <source>
        <dbReference type="Proteomes" id="UP000070092"/>
    </source>
</evidence>
<protein>
    <submittedName>
        <fullName evidence="1">Uncharacterized protein</fullName>
    </submittedName>
</protein>
<dbReference type="AlphaFoldDB" id="A0A133KQP0"/>
<accession>A0A133KQP0</accession>
<evidence type="ECO:0000313" key="1">
    <source>
        <dbReference type="EMBL" id="KWZ81904.1"/>
    </source>
</evidence>
<gene>
    <name evidence="1" type="ORF">HMPREF3196_00761</name>
</gene>